<keyword evidence="3" id="KW-0597">Phosphoprotein</keyword>
<feature type="modified residue" description="4-aspartylphosphate" evidence="3">
    <location>
        <position position="55"/>
    </location>
</feature>
<evidence type="ECO:0000313" key="7">
    <source>
        <dbReference type="Proteomes" id="UP000297597"/>
    </source>
</evidence>
<protein>
    <recommendedName>
        <fullName evidence="1">Stage 0 sporulation protein A homolog</fullName>
    </recommendedName>
</protein>
<feature type="domain" description="HTH LytTR-type" evidence="5">
    <location>
        <begin position="143"/>
        <end position="248"/>
    </location>
</feature>
<dbReference type="SUPFAM" id="SSF52172">
    <property type="entry name" value="CheY-like"/>
    <property type="match status" value="1"/>
</dbReference>
<dbReference type="PANTHER" id="PTHR37299">
    <property type="entry name" value="TRANSCRIPTIONAL REGULATOR-RELATED"/>
    <property type="match status" value="1"/>
</dbReference>
<dbReference type="SMART" id="SM00448">
    <property type="entry name" value="REC"/>
    <property type="match status" value="1"/>
</dbReference>
<name>A0A4Y7RQ29_9FIRM</name>
<sequence length="249" mass="28740">MRIPVLIAEDDLALRHFLRKALEEIPDVEVVGEAKDGLETVRLVKKLVPRAVFLDIAMPGKDGLIVAREIRECSPKAKIIFAPTYENFTNQALDVYAFDYLIKPYRIDRVRETMERIRKSLAEAEQAKNNSVTPPPETSPVRILIKEEGRQIFVNVKDIIFLTREGRFIVIHTTGGKFKTAETLESLERKLSDHSFFRSHRGFIINLNMVKEIQPWGKKTCKVILNNTEESVIMTKARAREMETRFRMI</sequence>
<dbReference type="InterPro" id="IPR001789">
    <property type="entry name" value="Sig_transdc_resp-reg_receiver"/>
</dbReference>
<comment type="caution">
    <text evidence="6">The sequence shown here is derived from an EMBL/GenBank/DDBJ whole genome shotgun (WGS) entry which is preliminary data.</text>
</comment>
<dbReference type="InterPro" id="IPR011006">
    <property type="entry name" value="CheY-like_superfamily"/>
</dbReference>
<reference evidence="6 7" key="1">
    <citation type="journal article" date="2018" name="Environ. Microbiol.">
        <title>Novel energy conservation strategies and behaviour of Pelotomaculum schinkii driving syntrophic propionate catabolism.</title>
        <authorList>
            <person name="Hidalgo-Ahumada C.A.P."/>
            <person name="Nobu M.K."/>
            <person name="Narihiro T."/>
            <person name="Tamaki H."/>
            <person name="Liu W.T."/>
            <person name="Kamagata Y."/>
            <person name="Stams A.J.M."/>
            <person name="Imachi H."/>
            <person name="Sousa D.Z."/>
        </authorList>
    </citation>
    <scope>NUCLEOTIDE SEQUENCE [LARGE SCALE GENOMIC DNA]</scope>
    <source>
        <strain evidence="6 7">MGP</strain>
    </source>
</reference>
<evidence type="ECO:0000256" key="3">
    <source>
        <dbReference type="PROSITE-ProRule" id="PRU00169"/>
    </source>
</evidence>
<dbReference type="PROSITE" id="PS50110">
    <property type="entry name" value="RESPONSE_REGULATORY"/>
    <property type="match status" value="1"/>
</dbReference>
<dbReference type="GO" id="GO:0003677">
    <property type="term" value="F:DNA binding"/>
    <property type="evidence" value="ECO:0007669"/>
    <property type="project" value="InterPro"/>
</dbReference>
<dbReference type="RefSeq" id="WP_134213912.1">
    <property type="nucleotide sequence ID" value="NZ_QFFZ01000020.1"/>
</dbReference>
<dbReference type="Pfam" id="PF04397">
    <property type="entry name" value="LytTR"/>
    <property type="match status" value="1"/>
</dbReference>
<dbReference type="PANTHER" id="PTHR37299:SF1">
    <property type="entry name" value="STAGE 0 SPORULATION PROTEIN A HOMOLOG"/>
    <property type="match status" value="1"/>
</dbReference>
<dbReference type="PROSITE" id="PS50930">
    <property type="entry name" value="HTH_LYTTR"/>
    <property type="match status" value="1"/>
</dbReference>
<dbReference type="OrthoDB" id="9809318at2"/>
<dbReference type="GO" id="GO:0000156">
    <property type="term" value="F:phosphorelay response regulator activity"/>
    <property type="evidence" value="ECO:0007669"/>
    <property type="project" value="InterPro"/>
</dbReference>
<evidence type="ECO:0000256" key="1">
    <source>
        <dbReference type="ARBA" id="ARBA00018672"/>
    </source>
</evidence>
<dbReference type="SMART" id="SM00850">
    <property type="entry name" value="LytTR"/>
    <property type="match status" value="1"/>
</dbReference>
<proteinExistence type="predicted"/>
<dbReference type="Proteomes" id="UP000297597">
    <property type="component" value="Unassembled WGS sequence"/>
</dbReference>
<gene>
    <name evidence="6" type="primary">ypdB_1</name>
    <name evidence="6" type="ORF">Pmgp_02073</name>
</gene>
<feature type="domain" description="Response regulatory" evidence="4">
    <location>
        <begin position="4"/>
        <end position="118"/>
    </location>
</feature>
<dbReference type="Gene3D" id="3.40.50.2300">
    <property type="match status" value="1"/>
</dbReference>
<dbReference type="InterPro" id="IPR046947">
    <property type="entry name" value="LytR-like"/>
</dbReference>
<dbReference type="Gene3D" id="2.40.50.1020">
    <property type="entry name" value="LytTr DNA-binding domain"/>
    <property type="match status" value="1"/>
</dbReference>
<evidence type="ECO:0000256" key="2">
    <source>
        <dbReference type="ARBA" id="ARBA00024867"/>
    </source>
</evidence>
<evidence type="ECO:0000259" key="5">
    <source>
        <dbReference type="PROSITE" id="PS50930"/>
    </source>
</evidence>
<organism evidence="6 7">
    <name type="scientific">Pelotomaculum propionicicum</name>
    <dbReference type="NCBI Taxonomy" id="258475"/>
    <lineage>
        <taxon>Bacteria</taxon>
        <taxon>Bacillati</taxon>
        <taxon>Bacillota</taxon>
        <taxon>Clostridia</taxon>
        <taxon>Eubacteriales</taxon>
        <taxon>Desulfotomaculaceae</taxon>
        <taxon>Pelotomaculum</taxon>
    </lineage>
</organism>
<evidence type="ECO:0000259" key="4">
    <source>
        <dbReference type="PROSITE" id="PS50110"/>
    </source>
</evidence>
<comment type="function">
    <text evidence="2">May play the central regulatory role in sporulation. It may be an element of the effector pathway responsible for the activation of sporulation genes in response to nutritional stress. Spo0A may act in concert with spo0H (a sigma factor) to control the expression of some genes that are critical to the sporulation process.</text>
</comment>
<dbReference type="Pfam" id="PF00072">
    <property type="entry name" value="Response_reg"/>
    <property type="match status" value="1"/>
</dbReference>
<dbReference type="EMBL" id="QFFZ01000020">
    <property type="protein sequence ID" value="TEB10906.1"/>
    <property type="molecule type" value="Genomic_DNA"/>
</dbReference>
<dbReference type="InterPro" id="IPR007492">
    <property type="entry name" value="LytTR_DNA-bd_dom"/>
</dbReference>
<dbReference type="AlphaFoldDB" id="A0A4Y7RQ29"/>
<keyword evidence="7" id="KW-1185">Reference proteome</keyword>
<accession>A0A4Y7RQ29</accession>
<evidence type="ECO:0000313" key="6">
    <source>
        <dbReference type="EMBL" id="TEB10906.1"/>
    </source>
</evidence>